<dbReference type="GO" id="GO:0004132">
    <property type="term" value="F:dCMP deaminase activity"/>
    <property type="evidence" value="ECO:0007669"/>
    <property type="project" value="TreeGrafter"/>
</dbReference>
<reference evidence="3 4" key="1">
    <citation type="journal article" date="2016" name="Nat. Commun.">
        <title>Thousands of microbial genomes shed light on interconnected biogeochemical processes in an aquifer system.</title>
        <authorList>
            <person name="Anantharaman K."/>
            <person name="Brown C.T."/>
            <person name="Hug L.A."/>
            <person name="Sharon I."/>
            <person name="Castelle C.J."/>
            <person name="Probst A.J."/>
            <person name="Thomas B.C."/>
            <person name="Singh A."/>
            <person name="Wilkins M.J."/>
            <person name="Karaoz U."/>
            <person name="Brodie E.L."/>
            <person name="Williams K.H."/>
            <person name="Hubbard S.S."/>
            <person name="Banfield J.F."/>
        </authorList>
    </citation>
    <scope>NUCLEOTIDE SEQUENCE [LARGE SCALE GENOMIC DNA]</scope>
</reference>
<evidence type="ECO:0000259" key="2">
    <source>
        <dbReference type="Pfam" id="PF00383"/>
    </source>
</evidence>
<gene>
    <name evidence="3" type="ORF">A3D65_05110</name>
</gene>
<name>A0A1G2D4T1_9BACT</name>
<keyword evidence="1" id="KW-0378">Hydrolase</keyword>
<dbReference type="EMBL" id="MHLL01000032">
    <property type="protein sequence ID" value="OGZ08599.1"/>
    <property type="molecule type" value="Genomic_DNA"/>
</dbReference>
<dbReference type="InterPro" id="IPR015517">
    <property type="entry name" value="dCMP_deaminase-rel"/>
</dbReference>
<organism evidence="3 4">
    <name type="scientific">Candidatus Lloydbacteria bacterium RIFCSPHIGHO2_02_FULL_50_13</name>
    <dbReference type="NCBI Taxonomy" id="1798661"/>
    <lineage>
        <taxon>Bacteria</taxon>
        <taxon>Candidatus Lloydiibacteriota</taxon>
    </lineage>
</organism>
<sequence length="188" mass="21020">MDLWKELLCKAYEEATKSPDPSTQNGALVVGPNRYWKPELDPFTRDPISTLITNGLKIIGADCNRFPSGIEYTHERLHTPLKYIYVAHAEFGAIFSALHTSPLKDFPEFTIVCPWAACTGCAKTIITSGIRRLVRHKQAHLQSAGNTKWQEEITVADVMLREVGVEIIEYDGLVGAPPVLHSGKYWNP</sequence>
<evidence type="ECO:0000256" key="1">
    <source>
        <dbReference type="ARBA" id="ARBA00022801"/>
    </source>
</evidence>
<dbReference type="PANTHER" id="PTHR11086">
    <property type="entry name" value="DEOXYCYTIDYLATE DEAMINASE-RELATED"/>
    <property type="match status" value="1"/>
</dbReference>
<accession>A0A1G2D4T1</accession>
<dbReference type="Gene3D" id="3.40.140.10">
    <property type="entry name" value="Cytidine Deaminase, domain 2"/>
    <property type="match status" value="1"/>
</dbReference>
<dbReference type="InterPro" id="IPR016193">
    <property type="entry name" value="Cytidine_deaminase-like"/>
</dbReference>
<dbReference type="PANTHER" id="PTHR11086:SF18">
    <property type="entry name" value="DEOXYCYTIDYLATE DEAMINASE"/>
    <property type="match status" value="1"/>
</dbReference>
<proteinExistence type="predicted"/>
<dbReference type="InterPro" id="IPR002125">
    <property type="entry name" value="CMP_dCMP_dom"/>
</dbReference>
<dbReference type="Proteomes" id="UP000177996">
    <property type="component" value="Unassembled WGS sequence"/>
</dbReference>
<dbReference type="Pfam" id="PF00383">
    <property type="entry name" value="dCMP_cyt_deam_1"/>
    <property type="match status" value="1"/>
</dbReference>
<comment type="caution">
    <text evidence="3">The sequence shown here is derived from an EMBL/GenBank/DDBJ whole genome shotgun (WGS) entry which is preliminary data.</text>
</comment>
<dbReference type="AlphaFoldDB" id="A0A1G2D4T1"/>
<dbReference type="GO" id="GO:0005737">
    <property type="term" value="C:cytoplasm"/>
    <property type="evidence" value="ECO:0007669"/>
    <property type="project" value="TreeGrafter"/>
</dbReference>
<dbReference type="STRING" id="1798661.A3D65_05110"/>
<evidence type="ECO:0000313" key="4">
    <source>
        <dbReference type="Proteomes" id="UP000177996"/>
    </source>
</evidence>
<dbReference type="SUPFAM" id="SSF53927">
    <property type="entry name" value="Cytidine deaminase-like"/>
    <property type="match status" value="1"/>
</dbReference>
<feature type="domain" description="CMP/dCMP-type deaminase" evidence="2">
    <location>
        <begin position="53"/>
        <end position="134"/>
    </location>
</feature>
<evidence type="ECO:0000313" key="3">
    <source>
        <dbReference type="EMBL" id="OGZ08599.1"/>
    </source>
</evidence>
<protein>
    <recommendedName>
        <fullName evidence="2">CMP/dCMP-type deaminase domain-containing protein</fullName>
    </recommendedName>
</protein>